<evidence type="ECO:0000259" key="2">
    <source>
        <dbReference type="Pfam" id="PF12776"/>
    </source>
</evidence>
<organism evidence="3 4">
    <name type="scientific">Tanacetum coccineum</name>
    <dbReference type="NCBI Taxonomy" id="301880"/>
    <lineage>
        <taxon>Eukaryota</taxon>
        <taxon>Viridiplantae</taxon>
        <taxon>Streptophyta</taxon>
        <taxon>Embryophyta</taxon>
        <taxon>Tracheophyta</taxon>
        <taxon>Spermatophyta</taxon>
        <taxon>Magnoliopsida</taxon>
        <taxon>eudicotyledons</taxon>
        <taxon>Gunneridae</taxon>
        <taxon>Pentapetalae</taxon>
        <taxon>asterids</taxon>
        <taxon>campanulids</taxon>
        <taxon>Asterales</taxon>
        <taxon>Asteraceae</taxon>
        <taxon>Asteroideae</taxon>
        <taxon>Anthemideae</taxon>
        <taxon>Anthemidinae</taxon>
        <taxon>Tanacetum</taxon>
    </lineage>
</organism>
<feature type="domain" description="Myb/SANT-like" evidence="2">
    <location>
        <begin position="20"/>
        <end position="120"/>
    </location>
</feature>
<gene>
    <name evidence="3" type="ORF">Tco_0936793</name>
</gene>
<keyword evidence="3" id="KW-0548">Nucleotidyltransferase</keyword>
<dbReference type="EMBL" id="BQNB010015181">
    <property type="protein sequence ID" value="GJT36928.1"/>
    <property type="molecule type" value="Genomic_DNA"/>
</dbReference>
<protein>
    <submittedName>
        <fullName evidence="3">Reverse transcriptase domain-containing protein</fullName>
    </submittedName>
</protein>
<evidence type="ECO:0000313" key="3">
    <source>
        <dbReference type="EMBL" id="GJT36928.1"/>
    </source>
</evidence>
<proteinExistence type="predicted"/>
<feature type="region of interest" description="Disordered" evidence="1">
    <location>
        <begin position="1"/>
        <end position="21"/>
    </location>
</feature>
<feature type="compositionally biased region" description="Basic residues" evidence="1">
    <location>
        <begin position="10"/>
        <end position="20"/>
    </location>
</feature>
<comment type="caution">
    <text evidence="3">The sequence shown here is derived from an EMBL/GenBank/DDBJ whole genome shotgun (WGS) entry which is preliminary data.</text>
</comment>
<reference evidence="3" key="1">
    <citation type="journal article" date="2022" name="Int. J. Mol. Sci.">
        <title>Draft Genome of Tanacetum Coccineum: Genomic Comparison of Closely Related Tanacetum-Family Plants.</title>
        <authorList>
            <person name="Yamashiro T."/>
            <person name="Shiraishi A."/>
            <person name="Nakayama K."/>
            <person name="Satake H."/>
        </authorList>
    </citation>
    <scope>NUCLEOTIDE SEQUENCE</scope>
</reference>
<dbReference type="Proteomes" id="UP001151760">
    <property type="component" value="Unassembled WGS sequence"/>
</dbReference>
<name>A0ABQ5DF59_9ASTR</name>
<dbReference type="GO" id="GO:0003964">
    <property type="term" value="F:RNA-directed DNA polymerase activity"/>
    <property type="evidence" value="ECO:0007669"/>
    <property type="project" value="UniProtKB-KW"/>
</dbReference>
<reference evidence="3" key="2">
    <citation type="submission" date="2022-01" db="EMBL/GenBank/DDBJ databases">
        <authorList>
            <person name="Yamashiro T."/>
            <person name="Shiraishi A."/>
            <person name="Satake H."/>
            <person name="Nakayama K."/>
        </authorList>
    </citation>
    <scope>NUCLEOTIDE SEQUENCE</scope>
</reference>
<dbReference type="PANTHER" id="PTHR46250">
    <property type="entry name" value="MYB/SANT-LIKE DNA-BINDING DOMAIN PROTEIN-RELATED"/>
    <property type="match status" value="1"/>
</dbReference>
<accession>A0ABQ5DF59</accession>
<dbReference type="InterPro" id="IPR024752">
    <property type="entry name" value="Myb/SANT-like_dom"/>
</dbReference>
<sequence length="124" mass="14076">MTDSTTTAKQPKRPLRHKRTWTPQEDEKLMEAMMELQASGRYVADNGFKPGYPQAIQDLMDVSLPNLGLQAYPHIKFRLKTLKGNFGVMHDMVLGSSTNGFGWDRDKCVVAAPNDLWDAYVKIF</sequence>
<keyword evidence="3" id="KW-0695">RNA-directed DNA polymerase</keyword>
<evidence type="ECO:0000256" key="1">
    <source>
        <dbReference type="SAM" id="MobiDB-lite"/>
    </source>
</evidence>
<dbReference type="Pfam" id="PF12776">
    <property type="entry name" value="Myb_DNA-bind_3"/>
    <property type="match status" value="1"/>
</dbReference>
<dbReference type="PANTHER" id="PTHR46250:SF17">
    <property type="entry name" value="MYB_SANT-LIKE DOMAIN-CONTAINING PROTEIN"/>
    <property type="match status" value="1"/>
</dbReference>
<keyword evidence="4" id="KW-1185">Reference proteome</keyword>
<evidence type="ECO:0000313" key="4">
    <source>
        <dbReference type="Proteomes" id="UP001151760"/>
    </source>
</evidence>
<keyword evidence="3" id="KW-0808">Transferase</keyword>